<evidence type="ECO:0000259" key="1">
    <source>
        <dbReference type="Pfam" id="PF20722"/>
    </source>
</evidence>
<organism evidence="2 3">
    <name type="scientific">Suillus luteus UH-Slu-Lm8-n1</name>
    <dbReference type="NCBI Taxonomy" id="930992"/>
    <lineage>
        <taxon>Eukaryota</taxon>
        <taxon>Fungi</taxon>
        <taxon>Dikarya</taxon>
        <taxon>Basidiomycota</taxon>
        <taxon>Agaricomycotina</taxon>
        <taxon>Agaricomycetes</taxon>
        <taxon>Agaricomycetidae</taxon>
        <taxon>Boletales</taxon>
        <taxon>Suillineae</taxon>
        <taxon>Suillaceae</taxon>
        <taxon>Suillus</taxon>
    </lineage>
</organism>
<evidence type="ECO:0000313" key="2">
    <source>
        <dbReference type="EMBL" id="KIK35463.1"/>
    </source>
</evidence>
<dbReference type="AlphaFoldDB" id="A0A0D0AU73"/>
<dbReference type="OrthoDB" id="3232986at2759"/>
<reference evidence="2 3" key="1">
    <citation type="submission" date="2014-04" db="EMBL/GenBank/DDBJ databases">
        <authorList>
            <consortium name="DOE Joint Genome Institute"/>
            <person name="Kuo A."/>
            <person name="Ruytinx J."/>
            <person name="Rineau F."/>
            <person name="Colpaert J."/>
            <person name="Kohler A."/>
            <person name="Nagy L.G."/>
            <person name="Floudas D."/>
            <person name="Copeland A."/>
            <person name="Barry K.W."/>
            <person name="Cichocki N."/>
            <person name="Veneault-Fourrey C."/>
            <person name="LaButti K."/>
            <person name="Lindquist E.A."/>
            <person name="Lipzen A."/>
            <person name="Lundell T."/>
            <person name="Morin E."/>
            <person name="Murat C."/>
            <person name="Sun H."/>
            <person name="Tunlid A."/>
            <person name="Henrissat B."/>
            <person name="Grigoriev I.V."/>
            <person name="Hibbett D.S."/>
            <person name="Martin F."/>
            <person name="Nordberg H.P."/>
            <person name="Cantor M.N."/>
            <person name="Hua S.X."/>
        </authorList>
    </citation>
    <scope>NUCLEOTIDE SEQUENCE [LARGE SCALE GENOMIC DNA]</scope>
    <source>
        <strain evidence="2 3">UH-Slu-Lm8-n1</strain>
    </source>
</reference>
<dbReference type="Proteomes" id="UP000054485">
    <property type="component" value="Unassembled WGS sequence"/>
</dbReference>
<dbReference type="HOGENOM" id="CLU_006344_10_2_1"/>
<evidence type="ECO:0000313" key="3">
    <source>
        <dbReference type="Proteomes" id="UP000054485"/>
    </source>
</evidence>
<dbReference type="InterPro" id="IPR041078">
    <property type="entry name" value="Plavaka"/>
</dbReference>
<reference evidence="3" key="2">
    <citation type="submission" date="2015-01" db="EMBL/GenBank/DDBJ databases">
        <title>Evolutionary Origins and Diversification of the Mycorrhizal Mutualists.</title>
        <authorList>
            <consortium name="DOE Joint Genome Institute"/>
            <consortium name="Mycorrhizal Genomics Consortium"/>
            <person name="Kohler A."/>
            <person name="Kuo A."/>
            <person name="Nagy L.G."/>
            <person name="Floudas D."/>
            <person name="Copeland A."/>
            <person name="Barry K.W."/>
            <person name="Cichocki N."/>
            <person name="Veneault-Fourrey C."/>
            <person name="LaButti K."/>
            <person name="Lindquist E.A."/>
            <person name="Lipzen A."/>
            <person name="Lundell T."/>
            <person name="Morin E."/>
            <person name="Murat C."/>
            <person name="Riley R."/>
            <person name="Ohm R."/>
            <person name="Sun H."/>
            <person name="Tunlid A."/>
            <person name="Henrissat B."/>
            <person name="Grigoriev I.V."/>
            <person name="Hibbett D.S."/>
            <person name="Martin F."/>
        </authorList>
    </citation>
    <scope>NUCLEOTIDE SEQUENCE [LARGE SCALE GENOMIC DNA]</scope>
    <source>
        <strain evidence="3">UH-Slu-Lm8-n1</strain>
    </source>
</reference>
<keyword evidence="3" id="KW-1185">Reference proteome</keyword>
<gene>
    <name evidence="2" type="ORF">CY34DRAFT_26607</name>
</gene>
<accession>A0A0D0AU73</accession>
<dbReference type="InterPro" id="IPR049233">
    <property type="entry name" value="DUF6830"/>
</dbReference>
<protein>
    <recommendedName>
        <fullName evidence="1">DUF6830 domain-containing protein</fullName>
    </recommendedName>
</protein>
<dbReference type="EMBL" id="KN835621">
    <property type="protein sequence ID" value="KIK35463.1"/>
    <property type="molecule type" value="Genomic_DNA"/>
</dbReference>
<dbReference type="InParanoid" id="A0A0D0AU73"/>
<feature type="domain" description="DUF6830" evidence="1">
    <location>
        <begin position="570"/>
        <end position="724"/>
    </location>
</feature>
<dbReference type="Pfam" id="PF18759">
    <property type="entry name" value="Plavaka"/>
    <property type="match status" value="1"/>
</dbReference>
<dbReference type="Pfam" id="PF20722">
    <property type="entry name" value="DUF6830"/>
    <property type="match status" value="1"/>
</dbReference>
<proteinExistence type="predicted"/>
<sequence>MWLEDIIKLNSLIPPLDPANIEHHIPHEPELGGKAMVVDFGDVGGEFGDEENIMGGGILGEGGEDGHIFLNLFDSDENSVHRKNNLYYPFSSQRDWQVAAWLLRSGLSMGKIDSFLSLEMIKDLPLSFSSAKELRGRAEMLPSSPRWMSKVIPTLHATKSPVVLYWRDPLECIASIFNNPLFHNHIDFRPRKVYTTAEKQCHVYTEWMTGNDAWDMQAAIPSGATLLSTILSSNKTNITALTGDHIAHPLLISLANIHMNIQLKLSLDAFVLTALLPVPKFVHKKKRMKGVLEDHLIHQSMMLAMVGGKTSPVTMAMYKQFGDAFQHEPQMKSTTLAQCTVVRSRADPLNIEAFFCEAQKFRLNGVAEPFFQDWILIEPSRFFTPEDLHHIHKEFWDHDAQWLICAVGESKIDFWFSILQPITGYQHFYGGISKLKQVTGHCHCDVQQYIIAVCADAAPGVLTAVHALMQFRYCVQSPCINDDDIRHISGALDEFHSNKDSIIANIVPSIHNSGVIRQWSVDVTEHANCQHFELTTSLLDAKQTTEQLENTNIDADDADAGADTPIKLPHYFAIARALQYRPVGSVPLPLHSFVVGHTAFHITYDPSIRNISIDRVTIKFSLPDLQPAIADFIQREVTCGDQHIYAMSSPRRGAHMAILPFDQVQVWFKVHLQETEFHDAYTIRPAQTLNCAPPCNPWNLGHYDAAIVQTSAGFSWPSSGLSGMGDVIPLSQLRVPINLVPRFGATADKHLTVYNSMEHAIEFWLNEYWEKKTHSSPYQHSI</sequence>
<name>A0A0D0AU73_9AGAM</name>